<keyword evidence="3" id="KW-1185">Reference proteome</keyword>
<dbReference type="EMBL" id="JAPCID010000017">
    <property type="protein sequence ID" value="MDA0138655.1"/>
    <property type="molecule type" value="Genomic_DNA"/>
</dbReference>
<accession>A0ABT4RK58</accession>
<name>A0ABT4RK58_9ACTN</name>
<sequence>MGLLDKLRRRRPPPPEEQDEPSAAATPEQLHALFGRPDGTAIVDDGRSLTLEQLKVGELAFPTGRVAFCDPLVGDGSLFVTVPPNAAGRASALAVRLAPDHVRVAALALELDPSPVSAWRMHVPEGVTIEPGSIYGFGVDAGVACFADPTAIEALHARQAAYYDQPGPLSGPEPVVDDMYGGEQALDVLLYEAEPGLRLAISQSGWGDGLYATYLGTDAEGRLVRLMISFDLLSADHR</sequence>
<comment type="caution">
    <text evidence="2">The sequence shown here is derived from an EMBL/GenBank/DDBJ whole genome shotgun (WGS) entry which is preliminary data.</text>
</comment>
<dbReference type="Proteomes" id="UP001147700">
    <property type="component" value="Unassembled WGS sequence"/>
</dbReference>
<evidence type="ECO:0000256" key="1">
    <source>
        <dbReference type="SAM" id="MobiDB-lite"/>
    </source>
</evidence>
<dbReference type="InterPro" id="IPR025335">
    <property type="entry name" value="DUF4241"/>
</dbReference>
<gene>
    <name evidence="2" type="ORF">OJ962_14220</name>
</gene>
<organism evidence="2 3">
    <name type="scientific">Solirubrobacter deserti</name>
    <dbReference type="NCBI Taxonomy" id="2282478"/>
    <lineage>
        <taxon>Bacteria</taxon>
        <taxon>Bacillati</taxon>
        <taxon>Actinomycetota</taxon>
        <taxon>Thermoleophilia</taxon>
        <taxon>Solirubrobacterales</taxon>
        <taxon>Solirubrobacteraceae</taxon>
        <taxon>Solirubrobacter</taxon>
    </lineage>
</organism>
<feature type="region of interest" description="Disordered" evidence="1">
    <location>
        <begin position="1"/>
        <end position="25"/>
    </location>
</feature>
<reference evidence="2" key="1">
    <citation type="submission" date="2022-10" db="EMBL/GenBank/DDBJ databases">
        <title>The WGS of Solirubrobacter sp. CPCC 204708.</title>
        <authorList>
            <person name="Jiang Z."/>
        </authorList>
    </citation>
    <scope>NUCLEOTIDE SEQUENCE</scope>
    <source>
        <strain evidence="2">CPCC 204708</strain>
    </source>
</reference>
<evidence type="ECO:0000313" key="2">
    <source>
        <dbReference type="EMBL" id="MDA0138655.1"/>
    </source>
</evidence>
<proteinExistence type="predicted"/>
<dbReference type="RefSeq" id="WP_202955335.1">
    <property type="nucleotide sequence ID" value="NZ_JAPCID010000017.1"/>
</dbReference>
<dbReference type="Pfam" id="PF14025">
    <property type="entry name" value="DUF4241"/>
    <property type="match status" value="1"/>
</dbReference>
<protein>
    <submittedName>
        <fullName evidence="2">DUF4241 domain-containing protein</fullName>
    </submittedName>
</protein>
<evidence type="ECO:0000313" key="3">
    <source>
        <dbReference type="Proteomes" id="UP001147700"/>
    </source>
</evidence>